<dbReference type="NCBIfam" id="TIGR00367">
    <property type="entry name" value="calcium/sodium antiporter"/>
    <property type="match status" value="1"/>
</dbReference>
<keyword evidence="10 15" id="KW-1133">Transmembrane helix</keyword>
<dbReference type="AlphaFoldDB" id="A0A9Q1BNX6"/>
<evidence type="ECO:0000259" key="16">
    <source>
        <dbReference type="Pfam" id="PF01699"/>
    </source>
</evidence>
<dbReference type="GO" id="GO:0008273">
    <property type="term" value="F:calcium, potassium:sodium antiporter activity"/>
    <property type="evidence" value="ECO:0007669"/>
    <property type="project" value="TreeGrafter"/>
</dbReference>
<name>A0A9Q1BNX6_HOLLE</name>
<dbReference type="GO" id="GO:0005886">
    <property type="term" value="C:plasma membrane"/>
    <property type="evidence" value="ECO:0007669"/>
    <property type="project" value="TreeGrafter"/>
</dbReference>
<protein>
    <submittedName>
        <fullName evidence="17">Sodium/potassium/calcium exchanger 2</fullName>
    </submittedName>
</protein>
<feature type="transmembrane region" description="Helical" evidence="15">
    <location>
        <begin position="9"/>
        <end position="28"/>
    </location>
</feature>
<reference evidence="17" key="1">
    <citation type="submission" date="2021-10" db="EMBL/GenBank/DDBJ databases">
        <title>Tropical sea cucumber genome reveals ecological adaptation and Cuvierian tubules defense mechanism.</title>
        <authorList>
            <person name="Chen T."/>
        </authorList>
    </citation>
    <scope>NUCLEOTIDE SEQUENCE</scope>
    <source>
        <strain evidence="17">Nanhai2018</strain>
        <tissue evidence="17">Muscle</tissue>
    </source>
</reference>
<dbReference type="Gene3D" id="1.20.1420.30">
    <property type="entry name" value="NCX, central ion-binding region"/>
    <property type="match status" value="2"/>
</dbReference>
<dbReference type="Proteomes" id="UP001152320">
    <property type="component" value="Chromosome 14"/>
</dbReference>
<feature type="transmembrane region" description="Helical" evidence="15">
    <location>
        <begin position="588"/>
        <end position="610"/>
    </location>
</feature>
<feature type="region of interest" description="Disordered" evidence="14">
    <location>
        <begin position="308"/>
        <end position="329"/>
    </location>
</feature>
<keyword evidence="4" id="KW-0050">Antiport</keyword>
<feature type="compositionally biased region" description="Low complexity" evidence="14">
    <location>
        <begin position="320"/>
        <end position="329"/>
    </location>
</feature>
<dbReference type="GO" id="GO:0015293">
    <property type="term" value="F:symporter activity"/>
    <property type="evidence" value="ECO:0007669"/>
    <property type="project" value="UniProtKB-KW"/>
</dbReference>
<evidence type="ECO:0000256" key="9">
    <source>
        <dbReference type="ARBA" id="ARBA00022847"/>
    </source>
</evidence>
<dbReference type="InterPro" id="IPR044880">
    <property type="entry name" value="NCX_ion-bd_dom_sf"/>
</dbReference>
<evidence type="ECO:0000256" key="4">
    <source>
        <dbReference type="ARBA" id="ARBA00022449"/>
    </source>
</evidence>
<feature type="compositionally biased region" description="Polar residues" evidence="14">
    <location>
        <begin position="308"/>
        <end position="318"/>
    </location>
</feature>
<keyword evidence="13" id="KW-0325">Glycoprotein</keyword>
<evidence type="ECO:0000256" key="6">
    <source>
        <dbReference type="ARBA" id="ARBA00022692"/>
    </source>
</evidence>
<keyword evidence="6 15" id="KW-0812">Transmembrane</keyword>
<dbReference type="InterPro" id="IPR004837">
    <property type="entry name" value="NaCa_Exmemb"/>
</dbReference>
<sequence>MRSRRRQCLLWWKVGIILFVFTIFLLYFERNAPMSEEGLYSQQVKLLPLSQVNSDGPHGCGRRLLSTSSSNNSGIYPPDVFTLEQKRKGAVVLHIVGMVYMFAALAIVCDEFFVPALGVIIEKLQISDDVAGATFMAAGGSAPELSTSIIGVFLARSDVGIGTIVGSAVFNILFVIGMCTVFSKAVLQLTWWPLFRDVLFYCASILVLIACFNDYEIAWYESVALLTMYGLYVTFMKFNVQIETWVKAKLHKNNRIANGRETTRQRRVSVSHFRNTSMYRHGALQLLLHTLDPLRENQQNGEKVVSLENLSKNNQGTEVSPKSGLSSSNSQNNLIIRATGEMIIGVNGITASSSSNGNLYIGAHGDMAITVSSGDVDSGNETSLQSDWNNSEIESRKDVHVQVANDDSLVVAKQNGNKAAKKEAETEAKRPDTLPEEPEEIEEPLDITFPKTTRKRITYILLLPLVLPLWFTIPDVRRLEKRHLFPISFIGSIIWIAIFTYLMVWWADEVGETVGIPDQIMGLTFLAAGTSIPDLITSVIVARKGLGDMAVSSSVGSNIFDITVGLPFPWLVWSLLNNAASVGIKSDALFCSILLLFLMLTFVIATIAVCRWRMTRALGMTMFALYLVFLTVSLLIEYGQIPCFE</sequence>
<comment type="caution">
    <text evidence="17">The sequence shown here is derived from an EMBL/GenBank/DDBJ whole genome shotgun (WGS) entry which is preliminary data.</text>
</comment>
<feature type="region of interest" description="Disordered" evidence="14">
    <location>
        <begin position="414"/>
        <end position="440"/>
    </location>
</feature>
<evidence type="ECO:0000256" key="10">
    <source>
        <dbReference type="ARBA" id="ARBA00022989"/>
    </source>
</evidence>
<evidence type="ECO:0000256" key="15">
    <source>
        <dbReference type="SAM" id="Phobius"/>
    </source>
</evidence>
<evidence type="ECO:0000313" key="18">
    <source>
        <dbReference type="Proteomes" id="UP001152320"/>
    </source>
</evidence>
<evidence type="ECO:0000256" key="2">
    <source>
        <dbReference type="ARBA" id="ARBA00005364"/>
    </source>
</evidence>
<dbReference type="FunFam" id="1.20.1420.30:FF:000002">
    <property type="entry name" value="Sodium/potassium/calcium exchanger 2 isoform 1"/>
    <property type="match status" value="1"/>
</dbReference>
<proteinExistence type="inferred from homology"/>
<keyword evidence="11" id="KW-0406">Ion transport</keyword>
<feature type="transmembrane region" description="Helical" evidence="15">
    <location>
        <begin position="519"/>
        <end position="542"/>
    </location>
</feature>
<evidence type="ECO:0000256" key="12">
    <source>
        <dbReference type="ARBA" id="ARBA00023136"/>
    </source>
</evidence>
<feature type="transmembrane region" description="Helical" evidence="15">
    <location>
        <begin position="457"/>
        <end position="473"/>
    </location>
</feature>
<dbReference type="GO" id="GO:0006874">
    <property type="term" value="P:intracellular calcium ion homeostasis"/>
    <property type="evidence" value="ECO:0007669"/>
    <property type="project" value="TreeGrafter"/>
</dbReference>
<dbReference type="InterPro" id="IPR004481">
    <property type="entry name" value="K/Na/Ca-exchanger"/>
</dbReference>
<dbReference type="GO" id="GO:0005262">
    <property type="term" value="F:calcium channel activity"/>
    <property type="evidence" value="ECO:0007669"/>
    <property type="project" value="TreeGrafter"/>
</dbReference>
<feature type="domain" description="Sodium/calcium exchanger membrane region" evidence="16">
    <location>
        <begin position="487"/>
        <end position="634"/>
    </location>
</feature>
<feature type="transmembrane region" description="Helical" evidence="15">
    <location>
        <begin position="554"/>
        <end position="576"/>
    </location>
</feature>
<keyword evidence="3" id="KW-0813">Transport</keyword>
<keyword evidence="7" id="KW-0677">Repeat</keyword>
<feature type="transmembrane region" description="Helical" evidence="15">
    <location>
        <begin position="133"/>
        <end position="155"/>
    </location>
</feature>
<evidence type="ECO:0000256" key="3">
    <source>
        <dbReference type="ARBA" id="ARBA00022448"/>
    </source>
</evidence>
<gene>
    <name evidence="17" type="ORF">HOLleu_29530</name>
</gene>
<feature type="transmembrane region" description="Helical" evidence="15">
    <location>
        <begin position="161"/>
        <end position="186"/>
    </location>
</feature>
<feature type="transmembrane region" description="Helical" evidence="15">
    <location>
        <begin position="485"/>
        <end position="507"/>
    </location>
</feature>
<evidence type="ECO:0000256" key="11">
    <source>
        <dbReference type="ARBA" id="ARBA00023065"/>
    </source>
</evidence>
<evidence type="ECO:0000313" key="17">
    <source>
        <dbReference type="EMBL" id="KAJ8029976.1"/>
    </source>
</evidence>
<accession>A0A9Q1BNX6</accession>
<comment type="similarity">
    <text evidence="2">Belongs to the Ca(2+):cation antiporter (CaCA) (TC 2.A.19) family. SLC24A subfamily.</text>
</comment>
<dbReference type="EMBL" id="JAIZAY010000014">
    <property type="protein sequence ID" value="KAJ8029976.1"/>
    <property type="molecule type" value="Genomic_DNA"/>
</dbReference>
<dbReference type="PANTHER" id="PTHR10846:SF72">
    <property type="entry name" value="SODIUM_POTASSIUM_CALCIUM EXCHANGER NCKX30C"/>
    <property type="match status" value="1"/>
</dbReference>
<evidence type="ECO:0000256" key="13">
    <source>
        <dbReference type="ARBA" id="ARBA00023180"/>
    </source>
</evidence>
<evidence type="ECO:0000256" key="8">
    <source>
        <dbReference type="ARBA" id="ARBA00022837"/>
    </source>
</evidence>
<organism evidence="17 18">
    <name type="scientific">Holothuria leucospilota</name>
    <name type="common">Black long sea cucumber</name>
    <name type="synonym">Mertensiothuria leucospilota</name>
    <dbReference type="NCBI Taxonomy" id="206669"/>
    <lineage>
        <taxon>Eukaryota</taxon>
        <taxon>Metazoa</taxon>
        <taxon>Echinodermata</taxon>
        <taxon>Eleutherozoa</taxon>
        <taxon>Echinozoa</taxon>
        <taxon>Holothuroidea</taxon>
        <taxon>Aspidochirotacea</taxon>
        <taxon>Aspidochirotida</taxon>
        <taxon>Holothuriidae</taxon>
        <taxon>Holothuria</taxon>
    </lineage>
</organism>
<keyword evidence="9" id="KW-0769">Symport</keyword>
<evidence type="ECO:0000256" key="5">
    <source>
        <dbReference type="ARBA" id="ARBA00022568"/>
    </source>
</evidence>
<keyword evidence="5" id="KW-0109">Calcium transport</keyword>
<keyword evidence="8" id="KW-0106">Calcium</keyword>
<dbReference type="Pfam" id="PF01699">
    <property type="entry name" value="Na_Ca_ex"/>
    <property type="match status" value="2"/>
</dbReference>
<dbReference type="OrthoDB" id="2127281at2759"/>
<comment type="subcellular location">
    <subcellularLocation>
        <location evidence="1">Membrane</location>
        <topology evidence="1">Multi-pass membrane protein</topology>
    </subcellularLocation>
</comment>
<feature type="compositionally biased region" description="Basic and acidic residues" evidence="14">
    <location>
        <begin position="420"/>
        <end position="433"/>
    </location>
</feature>
<evidence type="ECO:0000256" key="14">
    <source>
        <dbReference type="SAM" id="MobiDB-lite"/>
    </source>
</evidence>
<keyword evidence="18" id="KW-1185">Reference proteome</keyword>
<evidence type="ECO:0000256" key="1">
    <source>
        <dbReference type="ARBA" id="ARBA00004141"/>
    </source>
</evidence>
<feature type="domain" description="Sodium/calcium exchanger membrane region" evidence="16">
    <location>
        <begin position="95"/>
        <end position="236"/>
    </location>
</feature>
<keyword evidence="12 15" id="KW-0472">Membrane</keyword>
<feature type="transmembrane region" description="Helical" evidence="15">
    <location>
        <begin position="198"/>
        <end position="220"/>
    </location>
</feature>
<dbReference type="FunFam" id="1.20.1420.30:FF:000004">
    <property type="entry name" value="Sodium/potassium/calcium exchanger 2 isoform 1"/>
    <property type="match status" value="1"/>
</dbReference>
<feature type="transmembrane region" description="Helical" evidence="15">
    <location>
        <begin position="91"/>
        <end position="121"/>
    </location>
</feature>
<evidence type="ECO:0000256" key="7">
    <source>
        <dbReference type="ARBA" id="ARBA00022737"/>
    </source>
</evidence>
<dbReference type="PANTHER" id="PTHR10846">
    <property type="entry name" value="SODIUM/POTASSIUM/CALCIUM EXCHANGER"/>
    <property type="match status" value="1"/>
</dbReference>
<feature type="transmembrane region" description="Helical" evidence="15">
    <location>
        <begin position="617"/>
        <end position="636"/>
    </location>
</feature>